<evidence type="ECO:0000313" key="3">
    <source>
        <dbReference type="EMBL" id="SGZ41514.1"/>
    </source>
</evidence>
<name>A0A1L0B542_9ASCO</name>
<proteinExistence type="predicted"/>
<dbReference type="InterPro" id="IPR022742">
    <property type="entry name" value="Hydrolase_4"/>
</dbReference>
<keyword evidence="1" id="KW-1133">Transmembrane helix</keyword>
<evidence type="ECO:0000313" key="4">
    <source>
        <dbReference type="Proteomes" id="UP000183365"/>
    </source>
</evidence>
<feature type="transmembrane region" description="Helical" evidence="1">
    <location>
        <begin position="7"/>
        <end position="28"/>
    </location>
</feature>
<keyword evidence="4" id="KW-1185">Reference proteome</keyword>
<dbReference type="GO" id="GO:0008474">
    <property type="term" value="F:palmitoyl-(protein) hydrolase activity"/>
    <property type="evidence" value="ECO:0007669"/>
    <property type="project" value="TreeGrafter"/>
</dbReference>
<dbReference type="GO" id="GO:0016020">
    <property type="term" value="C:membrane"/>
    <property type="evidence" value="ECO:0007669"/>
    <property type="project" value="TreeGrafter"/>
</dbReference>
<keyword evidence="1" id="KW-0812">Transmembrane</keyword>
<evidence type="ECO:0000259" key="2">
    <source>
        <dbReference type="Pfam" id="PF12146"/>
    </source>
</evidence>
<accession>A0A1L0B542</accession>
<dbReference type="AlphaFoldDB" id="A0A1L0B542"/>
<dbReference type="VEuPathDB" id="FungiDB:HGUI_03715"/>
<dbReference type="PANTHER" id="PTHR12277:SF81">
    <property type="entry name" value="PROTEIN ABHD13"/>
    <property type="match status" value="1"/>
</dbReference>
<dbReference type="PANTHER" id="PTHR12277">
    <property type="entry name" value="ALPHA/BETA HYDROLASE DOMAIN-CONTAINING PROTEIN"/>
    <property type="match status" value="1"/>
</dbReference>
<feature type="domain" description="Serine aminopeptidase S33" evidence="2">
    <location>
        <begin position="106"/>
        <end position="220"/>
    </location>
</feature>
<sequence length="296" mass="34328">MVSLMSLIKGTTITTLFISFIGLGALYLNQNSLIYPSWVNNACGYVRKPDFPLSNYFQEDFVTTPDNERIQVYSFVHNKEKRKTLLMFRPNAGNIGDSIPFIRILFENHNINIVIWSYRGYGKSTGKPTERGIKIDSESIYKFLLERNLIYNPTNDLIDKPLILHGTSIGGAVAINFAHEHKEIIDSLILENTFLSLRKVVPYIFPWLRHFTFLVSDKWQSESIIGRLDPNMNLLILNSMKDEIVPSSHSKELYELSNSKYKKIHRFSRGHHNDLVIQDGYFEILHEFLLQREIVI</sequence>
<reference evidence="4" key="1">
    <citation type="submission" date="2016-11" db="EMBL/GenBank/DDBJ databases">
        <authorList>
            <person name="Guldener U."/>
        </authorList>
    </citation>
    <scope>NUCLEOTIDE SEQUENCE [LARGE SCALE GENOMIC DNA]</scope>
</reference>
<dbReference type="Proteomes" id="UP000183365">
    <property type="component" value="Unassembled WGS sequence"/>
</dbReference>
<dbReference type="SUPFAM" id="SSF53474">
    <property type="entry name" value="alpha/beta-Hydrolases"/>
    <property type="match status" value="1"/>
</dbReference>
<dbReference type="EMBL" id="FQNF01000111">
    <property type="protein sequence ID" value="SGZ41514.1"/>
    <property type="molecule type" value="Genomic_DNA"/>
</dbReference>
<dbReference type="Pfam" id="PF12146">
    <property type="entry name" value="Hydrolase_4"/>
    <property type="match status" value="1"/>
</dbReference>
<evidence type="ECO:0000256" key="1">
    <source>
        <dbReference type="SAM" id="Phobius"/>
    </source>
</evidence>
<keyword evidence="1" id="KW-0472">Membrane</keyword>
<organism evidence="3 4">
    <name type="scientific">Hanseniaspora guilliermondii</name>
    <dbReference type="NCBI Taxonomy" id="56406"/>
    <lineage>
        <taxon>Eukaryota</taxon>
        <taxon>Fungi</taxon>
        <taxon>Dikarya</taxon>
        <taxon>Ascomycota</taxon>
        <taxon>Saccharomycotina</taxon>
        <taxon>Saccharomycetes</taxon>
        <taxon>Saccharomycodales</taxon>
        <taxon>Saccharomycodaceae</taxon>
        <taxon>Hanseniaspora</taxon>
    </lineage>
</organism>
<dbReference type="OrthoDB" id="10249433at2759"/>
<protein>
    <submittedName>
        <fullName evidence="3">Related to Protein bem46</fullName>
    </submittedName>
</protein>
<dbReference type="InterPro" id="IPR029058">
    <property type="entry name" value="AB_hydrolase_fold"/>
</dbReference>
<dbReference type="Gene3D" id="3.40.50.1820">
    <property type="entry name" value="alpha/beta hydrolase"/>
    <property type="match status" value="1"/>
</dbReference>
<gene>
    <name evidence="3" type="ORF">HGUI_03715</name>
</gene>